<evidence type="ECO:0000313" key="3">
    <source>
        <dbReference type="Proteomes" id="UP000005868"/>
    </source>
</evidence>
<keyword evidence="3" id="KW-1185">Reference proteome</keyword>
<dbReference type="AlphaFoldDB" id="G7V763"/>
<keyword evidence="2" id="KW-0418">Kinase</keyword>
<sequence>MNMERTGKEDFILQLVEKQLDSIWQGDGKAYAETVAEDCSFFEWYISPVRIDGLDFHLRELKIHKKVLEGPADPFEEKEHVFEHEILQPRVQFYGKTAIATFTLMIRAVLPEGVVHKSHNETRVFYNFGSDEKPQWKLVHCHKSPVATKGSLEVLRG</sequence>
<organism evidence="2 3">
    <name type="scientific">Thermovirga lienii (strain ATCC BAA-1197 / DSM 17291 / Cas60314)</name>
    <dbReference type="NCBI Taxonomy" id="580340"/>
    <lineage>
        <taxon>Bacteria</taxon>
        <taxon>Thermotogati</taxon>
        <taxon>Synergistota</taxon>
        <taxon>Synergistia</taxon>
        <taxon>Synergistales</taxon>
        <taxon>Thermovirgaceae</taxon>
        <taxon>Thermovirga</taxon>
    </lineage>
</organism>
<dbReference type="GO" id="GO:0005516">
    <property type="term" value="F:calmodulin binding"/>
    <property type="evidence" value="ECO:0007669"/>
    <property type="project" value="InterPro"/>
</dbReference>
<evidence type="ECO:0000313" key="2">
    <source>
        <dbReference type="EMBL" id="AER66097.1"/>
    </source>
</evidence>
<dbReference type="GO" id="GO:0004683">
    <property type="term" value="F:calcium/calmodulin-dependent protein kinase activity"/>
    <property type="evidence" value="ECO:0007669"/>
    <property type="project" value="InterPro"/>
</dbReference>
<dbReference type="InterPro" id="IPR032710">
    <property type="entry name" value="NTF2-like_dom_sf"/>
</dbReference>
<reference evidence="2 3" key="2">
    <citation type="journal article" date="2012" name="Stand. Genomic Sci.">
        <title>Genome sequence of the moderately thermophilic, amino-acid-degrading and sulfur-reducing bacterium Thermovirga lienii type strain (Cas60314(T)).</title>
        <authorList>
            <person name="Goker M."/>
            <person name="Saunders E."/>
            <person name="Lapidus A."/>
            <person name="Nolan M."/>
            <person name="Lucas S."/>
            <person name="Hammon N."/>
            <person name="Deshpande S."/>
            <person name="Cheng J.F."/>
            <person name="Han C."/>
            <person name="Tapia R."/>
            <person name="Goodwin L.A."/>
            <person name="Pitluck S."/>
            <person name="Liolios K."/>
            <person name="Mavromatis K."/>
            <person name="Pagani I."/>
            <person name="Ivanova N."/>
            <person name="Mikhailova N."/>
            <person name="Pati A."/>
            <person name="Chen A."/>
            <person name="Palaniappan K."/>
            <person name="Land M."/>
            <person name="Chang Y.J."/>
            <person name="Jeffries C.D."/>
            <person name="Brambilla E.M."/>
            <person name="Rohde M."/>
            <person name="Spring S."/>
            <person name="Detter J.C."/>
            <person name="Woyke T."/>
            <person name="Bristow J."/>
            <person name="Eisen J.A."/>
            <person name="Markowitz V."/>
            <person name="Hugenholtz P."/>
            <person name="Kyrpides N.C."/>
            <person name="Klenk H.P."/>
        </authorList>
    </citation>
    <scope>NUCLEOTIDE SEQUENCE [LARGE SCALE GENOMIC DNA]</scope>
    <source>
        <strain evidence="3">ATCC BAA-1197 / DSM 17291 / Cas60314</strain>
    </source>
</reference>
<dbReference type="HOGENOM" id="CLU_000288_71_2_0"/>
<keyword evidence="2" id="KW-0808">Transferase</keyword>
<reference evidence="3" key="1">
    <citation type="submission" date="2011-10" db="EMBL/GenBank/DDBJ databases">
        <title>The complete genome of chromosome of Thermovirga lienii DSM 17291.</title>
        <authorList>
            <consortium name="US DOE Joint Genome Institute (JGI-PGF)"/>
            <person name="Lucas S."/>
            <person name="Copeland A."/>
            <person name="Lapidus A."/>
            <person name="Glavina del Rio T."/>
            <person name="Dalin E."/>
            <person name="Tice H."/>
            <person name="Bruce D."/>
            <person name="Goodwin L."/>
            <person name="Pitluck S."/>
            <person name="Peters L."/>
            <person name="Mikhailova N."/>
            <person name="Saunders E."/>
            <person name="Kyrpides N."/>
            <person name="Mavromatis K."/>
            <person name="Ivanova N."/>
            <person name="Last F.I."/>
            <person name="Brettin T."/>
            <person name="Detter J.C."/>
            <person name="Han C."/>
            <person name="Larimer F."/>
            <person name="Land M."/>
            <person name="Hauser L."/>
            <person name="Markowitz V."/>
            <person name="Cheng J.-F."/>
            <person name="Hugenholtz P."/>
            <person name="Woyke T."/>
            <person name="Wu D."/>
            <person name="Spring S."/>
            <person name="Schroeder M."/>
            <person name="Brambilla E.-M."/>
            <person name="Klenk H.-P."/>
            <person name="Eisen J.A."/>
        </authorList>
    </citation>
    <scope>NUCLEOTIDE SEQUENCE [LARGE SCALE GENOMIC DNA]</scope>
    <source>
        <strain evidence="3">ATCC BAA-1197 / DSM 17291 / Cas60314</strain>
    </source>
</reference>
<gene>
    <name evidence="2" type="ordered locus">Tlie_0360</name>
</gene>
<evidence type="ECO:0000259" key="1">
    <source>
        <dbReference type="Pfam" id="PF08332"/>
    </source>
</evidence>
<dbReference type="EMBL" id="CP003096">
    <property type="protein sequence ID" value="AER66097.1"/>
    <property type="molecule type" value="Genomic_DNA"/>
</dbReference>
<name>G7V763_THELD</name>
<dbReference type="Pfam" id="PF08332">
    <property type="entry name" value="CaMKII_AD"/>
    <property type="match status" value="1"/>
</dbReference>
<dbReference type="Proteomes" id="UP000005868">
    <property type="component" value="Chromosome"/>
</dbReference>
<feature type="domain" description="Calcium/calmodulin-dependent protein kinase II association-domain" evidence="1">
    <location>
        <begin position="12"/>
        <end position="146"/>
    </location>
</feature>
<dbReference type="eggNOG" id="COG4319">
    <property type="taxonomic scope" value="Bacteria"/>
</dbReference>
<accession>G7V763</accession>
<dbReference type="SUPFAM" id="SSF54427">
    <property type="entry name" value="NTF2-like"/>
    <property type="match status" value="1"/>
</dbReference>
<dbReference type="InterPro" id="IPR013543">
    <property type="entry name" value="Ca/CaM-dep_prot_kinase-assoc"/>
</dbReference>
<dbReference type="Gene3D" id="3.10.450.50">
    <property type="match status" value="1"/>
</dbReference>
<dbReference type="OrthoDB" id="67801at2"/>
<protein>
    <submittedName>
        <fullName evidence="2">Calcium/calmodulin dependent protein kinase II association-domain protein</fullName>
    </submittedName>
</protein>
<dbReference type="KEGG" id="tli:Tlie_0360"/>
<proteinExistence type="predicted"/>